<dbReference type="Proteomes" id="UP001064048">
    <property type="component" value="Chromosome 8"/>
</dbReference>
<protein>
    <submittedName>
        <fullName evidence="1">Uncharacterized protein</fullName>
    </submittedName>
</protein>
<evidence type="ECO:0000313" key="1">
    <source>
        <dbReference type="EMBL" id="KAI8426205.1"/>
    </source>
</evidence>
<comment type="caution">
    <text evidence="1">The sequence shown here is derived from an EMBL/GenBank/DDBJ whole genome shotgun (WGS) entry which is preliminary data.</text>
</comment>
<proteinExistence type="predicted"/>
<organism evidence="1 2">
    <name type="scientific">Choristoneura fumiferana</name>
    <name type="common">Spruce budworm moth</name>
    <name type="synonym">Archips fumiferana</name>
    <dbReference type="NCBI Taxonomy" id="7141"/>
    <lineage>
        <taxon>Eukaryota</taxon>
        <taxon>Metazoa</taxon>
        <taxon>Ecdysozoa</taxon>
        <taxon>Arthropoda</taxon>
        <taxon>Hexapoda</taxon>
        <taxon>Insecta</taxon>
        <taxon>Pterygota</taxon>
        <taxon>Neoptera</taxon>
        <taxon>Endopterygota</taxon>
        <taxon>Lepidoptera</taxon>
        <taxon>Glossata</taxon>
        <taxon>Ditrysia</taxon>
        <taxon>Tortricoidea</taxon>
        <taxon>Tortricidae</taxon>
        <taxon>Tortricinae</taxon>
        <taxon>Choristoneura</taxon>
    </lineage>
</organism>
<gene>
    <name evidence="1" type="ORF">MSG28_005135</name>
</gene>
<reference evidence="1 2" key="1">
    <citation type="journal article" date="2022" name="Genome Biol. Evol.">
        <title>The Spruce Budworm Genome: Reconstructing the Evolutionary History of Antifreeze Proteins.</title>
        <authorList>
            <person name="Beliveau C."/>
            <person name="Gagne P."/>
            <person name="Picq S."/>
            <person name="Vernygora O."/>
            <person name="Keeling C.I."/>
            <person name="Pinkney K."/>
            <person name="Doucet D."/>
            <person name="Wen F."/>
            <person name="Johnston J.S."/>
            <person name="Maaroufi H."/>
            <person name="Boyle B."/>
            <person name="Laroche J."/>
            <person name="Dewar K."/>
            <person name="Juretic N."/>
            <person name="Blackburn G."/>
            <person name="Nisole A."/>
            <person name="Brunet B."/>
            <person name="Brandao M."/>
            <person name="Lumley L."/>
            <person name="Duan J."/>
            <person name="Quan G."/>
            <person name="Lucarotti C.J."/>
            <person name="Roe A.D."/>
            <person name="Sperling F.A.H."/>
            <person name="Levesque R.C."/>
            <person name="Cusson M."/>
        </authorList>
    </citation>
    <scope>NUCLEOTIDE SEQUENCE [LARGE SCALE GENOMIC DNA]</scope>
    <source>
        <strain evidence="1">Glfc:IPQL:Cfum</strain>
    </source>
</reference>
<dbReference type="EMBL" id="CM046108">
    <property type="protein sequence ID" value="KAI8426205.1"/>
    <property type="molecule type" value="Genomic_DNA"/>
</dbReference>
<sequence length="2641" mass="291442">MQGPQQRSQAMYSSALSVTRGHQLRSRLRRRGRFSATSSTPSSVTLLQPLSDSTTPVAERSSRQSSTATRPLHQRGDEYSVSRHLVHTCASVRRSLALKRGVGVRGAGVAGRGARRSGGPAQRVGDALHHAGRAPPPRSPSPVMRRDSSADARSTTPCADTDDILTFTRRMVSAPRPPGVGPPPPPPPPAPCSQPATAILQTTSDAIELSEASLDINLTSSNLRCKVAPGTPPLSGMSVYERTASQDIVILAATVSSVHRLIFPHPETSGVAHTCASLLLDNGEAVFALAFGFGGDGGLLLVKLPIAGSAVTTLLKRESAVPRFLSGITGALRGKNVDSIETYGVVLTNGLAIAICGDACLRAWAINDGGAPAVVTPPLSQTLVRPKPPPHGHMLQKTIGSNGGVTLVAYLSFPNECEFVVMKMLDAGGGAVKFSHVCRIFGPQLDLLDYTIGYGDDNDVIWALWSQPDGDTIITNLQNAVLELNDALRLDVPEIDTTKNEEEDQSQFILGLSLLDLSDAEGAYTAFCKAAKGVSTEPFLRQLVAAPDARLTQHQALVLYYMKVIGPDELAAELREEVPDSLDPIQKALLGCVRALLAGGRVAEAADACAGALRGALVALAPHAPPAAAPLAVADLLLAELRAAPRPHYTEIYEELDQLVKEYTEVVVRTSEDMKLAHLNYSVVNLENRELQQKYQDVILDFGYFRIADNQEKKINANVNIHQYIIDLNSFVEQLYDGAFIQQNIETVMKDCESLYLYGAMLLICDLYIPGMIRERLLVAFYRYSTSQSQSNVDDVCKSEDIYNQLAVYTTPEHQASALATQASMLVVCLFFMPQYLHSDVSKMREIADKFFPSNWIIPIYMGVTVNVIDYWENFKAAKLALSNTCNSKMVKEVFSKRGSAVPMLINKTHQLLKEGVMTDDFVLDNINKILNLLINSNFVLRWLLLHNSHVIFYDTNKKSKQLKELVLKESGYDPLKILELLISTAELELKVREMLNRLLENRNESWNTSKTEALEALNNLAELFSGDKSFTKVKENDQLKQWFTNIANQIKSVGESITTKSMKKITQLIQALDEVEEFHGIKSASTVLQFLSESKDALKNALRAASLKEDSLVTLEIAADTWTIKEIPTRLDKERLKEFAQLEQRMEVAKLTHSASTFTTGILDMRSTLVGVIRVDPAELLEDGLLKELDTHISKKFVEFLEPQSRKPLAPNTLLIRLQKLAESMDGYKRSLEYIQDYINIHGLRIWQKQVSAIIVESVAKEISLRKGVTLYSPSAGFMGSLARQIAQLTDARVCSYINICTAWFDIKSQTEIVNTKTFAKLNEAIGVVGLHGLDTLYAFMIKNQLQTVQQIFKSGQDKINVSNLNVDVKDIELAITKGQKVLQQLADVIVLIGTLQVLRRHIAYQLNSTAKSLLNELKINPESNPKVTAELLKYLEDYLVRCGIYEPFEKIYIRNAAEFSIVDMGRVCAILLISQLTKMQFCQTTGDLISRKAGENIDGYPFLVGIYTLLRQVGRDNIETFVSFLSAYMKNATLSKSKSSEVSYEGACIGRVIIHKLKKRNMEVVEEHLGHNSVAEEVQISASNETVGTAEDAGVSHKSNGVAELDATANLDLAATEDCAAPDLVNVDSTASHNVTSLVMMKSCESATTVSENPSAVESEVVDSTTDTVNHQDIEIQPDNEPTSRIDEEISELFVESTETVVTHSDLPVSEECLIDNAEPNDAVQFKTEILVERNENDVNETDQTGVNSEVLDSSKHILSELRQNLELSDVLHSEVDNMENNNGSTREEVLNKEELLDILEGNDVEQADDQYVKIIQADHSNIKTVEAQMALKQLTRLKSTSKQRRSFERLPRKKKGDKKFSQNNSSTTETKLKTEKASEVSADESETSLEQSKGKKDKKIVGVAGYVSDSKISKKDKKQSEMTSGGEEVVPVESAKSKKEKQTSVTRTDETESLQLDTKSKRNRKAVDTSSKVSENPSLENKAKKDNTVTSKGNAEVSQNNDILESESNKPNNIKENIVNVLVRDWEDDDHEPLKDVATEKHLEETENLVNSTEQLTVAQEVVVDHEPIDGSSMDSSASFVSEGQAMANKSGDESQPQRRLGRVIKKKVIFDPDNPDTFTKGKLTNKNKETSDKEQPTPKRSKIEVQQMPKAKSPPGKLHWKKPPPKASKQNKRLTEVDRLLMDEGAVNMIYQLTPEAPKGKKNMRTKAEFIKKIQSSTPETKEMKFRERKKESIKGEEAEAKKIAGGKQRGSLSSSVKSISVCEDFEAHSADDSIIYRRHSSSSYSSNCMSPLRVNELDSNGAPGAARVSRQPSDTQNISIADEESVSQISDVFMLDVNATSPNEVINKTDCLSIKQKLNSKLSHVLSKRKRESMKTDKPAKQKRVSAKHDERKEIIVKNEVATGLSKLKTLTVTFDNNLAEISVKRKEDQQQYNIQTLRDLDTAFACIDRMDHIAVTLLTSECGTLCSSLDLSSILNDEMEIRTTNAFMEQHSKLLCCGVWGLCSGVGLALAALSDVAVASEFARFALEDGRVPVPLATLDSLVVFGHQLSAAEALAGGLLSRVLWPLRIEKQLRELARDIASRPSRGLLLKKQLLTLDRGEKTFQSCLEVERDLLADYWVSAEGQQLLRAALGAP</sequence>
<accession>A0ACC0JQM4</accession>
<evidence type="ECO:0000313" key="2">
    <source>
        <dbReference type="Proteomes" id="UP001064048"/>
    </source>
</evidence>
<name>A0ACC0JQM4_CHOFU</name>
<keyword evidence="2" id="KW-1185">Reference proteome</keyword>